<dbReference type="EMBL" id="CP010311">
    <property type="protein sequence ID" value="AJF06034.1"/>
    <property type="molecule type" value="Genomic_DNA"/>
</dbReference>
<evidence type="ECO:0000256" key="6">
    <source>
        <dbReference type="ARBA" id="ARBA00022692"/>
    </source>
</evidence>
<keyword evidence="3" id="KW-1003">Cell membrane</keyword>
<evidence type="ECO:0000259" key="12">
    <source>
        <dbReference type="Pfam" id="PF12019"/>
    </source>
</evidence>
<accession>A0A0B5FN87</accession>
<dbReference type="KEGG" id="gsb:GSUB_04920"/>
<dbReference type="GO" id="GO:0015628">
    <property type="term" value="P:protein secretion by the type II secretion system"/>
    <property type="evidence" value="ECO:0007669"/>
    <property type="project" value="InterPro"/>
</dbReference>
<evidence type="ECO:0000256" key="7">
    <source>
        <dbReference type="ARBA" id="ARBA00022989"/>
    </source>
</evidence>
<name>A0A0B5FN87_9BACT</name>
<proteinExistence type="inferred from homology"/>
<evidence type="ECO:0000256" key="4">
    <source>
        <dbReference type="ARBA" id="ARBA00022481"/>
    </source>
</evidence>
<feature type="domain" description="General secretion pathway GspH" evidence="12">
    <location>
        <begin position="44"/>
        <end position="127"/>
    </location>
</feature>
<dbReference type="InterPro" id="IPR022346">
    <property type="entry name" value="T2SS_GspH"/>
</dbReference>
<dbReference type="NCBIfam" id="TIGR02532">
    <property type="entry name" value="IV_pilin_GFxxxE"/>
    <property type="match status" value="1"/>
</dbReference>
<evidence type="ECO:0000256" key="8">
    <source>
        <dbReference type="ARBA" id="ARBA00023136"/>
    </source>
</evidence>
<dbReference type="OrthoDB" id="5397929at2"/>
<comment type="similarity">
    <text evidence="9">Belongs to the GSP H family.</text>
</comment>
<dbReference type="GO" id="GO:0015627">
    <property type="term" value="C:type II protein secretion system complex"/>
    <property type="evidence" value="ECO:0007669"/>
    <property type="project" value="InterPro"/>
</dbReference>
<protein>
    <recommendedName>
        <fullName evidence="2">Type II secretion system protein H</fullName>
    </recommendedName>
    <alternativeName>
        <fullName evidence="10">General secretion pathway protein H</fullName>
    </alternativeName>
</protein>
<dbReference type="GO" id="GO:0005886">
    <property type="term" value="C:plasma membrane"/>
    <property type="evidence" value="ECO:0007669"/>
    <property type="project" value="UniProtKB-SubCell"/>
</dbReference>
<evidence type="ECO:0000256" key="3">
    <source>
        <dbReference type="ARBA" id="ARBA00022475"/>
    </source>
</evidence>
<feature type="transmembrane region" description="Helical" evidence="11">
    <location>
        <begin position="7"/>
        <end position="29"/>
    </location>
</feature>
<keyword evidence="8 11" id="KW-0472">Membrane</keyword>
<evidence type="ECO:0000256" key="2">
    <source>
        <dbReference type="ARBA" id="ARBA00021549"/>
    </source>
</evidence>
<dbReference type="AlphaFoldDB" id="A0A0B5FN87"/>
<sequence>MLIRRRGGFALIEMIVVVGLISLLTYIGYPYYKVFMRNAAYRSAAREVASSMRTARTEAITQNREQSLAIDLGSNQIRYRGSEKKVSSLVDLRAASDPGDETDCSQTDGEITLRFYPNGTVNRAASICILNKAKDPDHKFTTRLLSPTTGSVEVVRP</sequence>
<gene>
    <name evidence="13" type="ORF">GSUB_04920</name>
</gene>
<evidence type="ECO:0000256" key="5">
    <source>
        <dbReference type="ARBA" id="ARBA00022519"/>
    </source>
</evidence>
<evidence type="ECO:0000256" key="10">
    <source>
        <dbReference type="ARBA" id="ARBA00030775"/>
    </source>
</evidence>
<evidence type="ECO:0000256" key="1">
    <source>
        <dbReference type="ARBA" id="ARBA00004377"/>
    </source>
</evidence>
<keyword evidence="6 11" id="KW-0812">Transmembrane</keyword>
<dbReference type="SUPFAM" id="SSF54523">
    <property type="entry name" value="Pili subunits"/>
    <property type="match status" value="1"/>
</dbReference>
<keyword evidence="4" id="KW-0488">Methylation</keyword>
<keyword evidence="5" id="KW-0997">Cell inner membrane</keyword>
<evidence type="ECO:0000256" key="11">
    <source>
        <dbReference type="SAM" id="Phobius"/>
    </source>
</evidence>
<dbReference type="Pfam" id="PF12019">
    <property type="entry name" value="GspH"/>
    <property type="match status" value="1"/>
</dbReference>
<dbReference type="InterPro" id="IPR045584">
    <property type="entry name" value="Pilin-like"/>
</dbReference>
<organism evidence="13 14">
    <name type="scientific">Geoalkalibacter subterraneus</name>
    <dbReference type="NCBI Taxonomy" id="483547"/>
    <lineage>
        <taxon>Bacteria</taxon>
        <taxon>Pseudomonadati</taxon>
        <taxon>Thermodesulfobacteriota</taxon>
        <taxon>Desulfuromonadia</taxon>
        <taxon>Desulfuromonadales</taxon>
        <taxon>Geoalkalibacteraceae</taxon>
        <taxon>Geoalkalibacter</taxon>
    </lineage>
</organism>
<keyword evidence="14" id="KW-1185">Reference proteome</keyword>
<evidence type="ECO:0000313" key="13">
    <source>
        <dbReference type="EMBL" id="AJF06034.1"/>
    </source>
</evidence>
<keyword evidence="7 11" id="KW-1133">Transmembrane helix</keyword>
<evidence type="ECO:0000256" key="9">
    <source>
        <dbReference type="ARBA" id="ARBA00025772"/>
    </source>
</evidence>
<dbReference type="InterPro" id="IPR012902">
    <property type="entry name" value="N_methyl_site"/>
</dbReference>
<dbReference type="RefSeq" id="WP_040199500.1">
    <property type="nucleotide sequence ID" value="NZ_CP010311.1"/>
</dbReference>
<comment type="subcellular location">
    <subcellularLocation>
        <location evidence="1">Cell inner membrane</location>
        <topology evidence="1">Single-pass membrane protein</topology>
    </subcellularLocation>
</comment>
<dbReference type="Proteomes" id="UP000035036">
    <property type="component" value="Chromosome"/>
</dbReference>
<reference evidence="13 14" key="1">
    <citation type="journal article" date="2015" name="Genome Announc.">
        <title>Genomes of Geoalkalibacter ferrihydriticus Z-0531T and Geoalkalibacter subterraneus Red1T, Two Haloalkaliphilic Metal-Reducing Deltaproteobacteria.</title>
        <authorList>
            <person name="Badalamenti J.P."/>
            <person name="Krajmalnik-Brown R."/>
            <person name="Torres C.I."/>
            <person name="Bond D.R."/>
        </authorList>
    </citation>
    <scope>NUCLEOTIDE SEQUENCE [LARGE SCALE GENOMIC DNA]</scope>
    <source>
        <strain evidence="13 14">Red1</strain>
    </source>
</reference>
<dbReference type="HOGENOM" id="CLU_1675412_0_0_7"/>
<evidence type="ECO:0000313" key="14">
    <source>
        <dbReference type="Proteomes" id="UP000035036"/>
    </source>
</evidence>
<dbReference type="STRING" id="483547.GSUB_04920"/>
<dbReference type="Gene3D" id="3.30.700.10">
    <property type="entry name" value="Glycoprotein, Type 4 Pilin"/>
    <property type="match status" value="1"/>
</dbReference>